<dbReference type="PANTHER" id="PTHR10742:SF313">
    <property type="entry name" value="AMINE OXIDASE"/>
    <property type="match status" value="1"/>
</dbReference>
<evidence type="ECO:0000259" key="2">
    <source>
        <dbReference type="Pfam" id="PF01593"/>
    </source>
</evidence>
<feature type="chain" id="PRO_5035465373" evidence="1">
    <location>
        <begin position="30"/>
        <end position="558"/>
    </location>
</feature>
<dbReference type="Gene3D" id="3.50.50.60">
    <property type="entry name" value="FAD/NAD(P)-binding domain"/>
    <property type="match status" value="2"/>
</dbReference>
<dbReference type="SUPFAM" id="SSF54373">
    <property type="entry name" value="FAD-linked reductases, C-terminal domain"/>
    <property type="match status" value="1"/>
</dbReference>
<dbReference type="PANTHER" id="PTHR10742">
    <property type="entry name" value="FLAVIN MONOAMINE OXIDASE"/>
    <property type="match status" value="1"/>
</dbReference>
<name>A0A8K0XMV6_9AGAR</name>
<gene>
    <name evidence="3" type="ORF">BXZ70DRAFT_442600</name>
</gene>
<keyword evidence="1" id="KW-0732">Signal</keyword>
<organism evidence="3 4">
    <name type="scientific">Cristinia sonorae</name>
    <dbReference type="NCBI Taxonomy" id="1940300"/>
    <lineage>
        <taxon>Eukaryota</taxon>
        <taxon>Fungi</taxon>
        <taxon>Dikarya</taxon>
        <taxon>Basidiomycota</taxon>
        <taxon>Agaricomycotina</taxon>
        <taxon>Agaricomycetes</taxon>
        <taxon>Agaricomycetidae</taxon>
        <taxon>Agaricales</taxon>
        <taxon>Pleurotineae</taxon>
        <taxon>Stephanosporaceae</taxon>
        <taxon>Cristinia</taxon>
    </lineage>
</organism>
<dbReference type="InterPro" id="IPR050281">
    <property type="entry name" value="Flavin_monoamine_oxidase"/>
</dbReference>
<feature type="signal peptide" evidence="1">
    <location>
        <begin position="1"/>
        <end position="29"/>
    </location>
</feature>
<protein>
    <submittedName>
        <fullName evidence="3">Amine oxidase</fullName>
    </submittedName>
</protein>
<comment type="caution">
    <text evidence="3">The sequence shown here is derived from an EMBL/GenBank/DDBJ whole genome shotgun (WGS) entry which is preliminary data.</text>
</comment>
<accession>A0A8K0XMV6</accession>
<dbReference type="AlphaFoldDB" id="A0A8K0XMV6"/>
<proteinExistence type="predicted"/>
<keyword evidence="4" id="KW-1185">Reference proteome</keyword>
<dbReference type="Pfam" id="PF01593">
    <property type="entry name" value="Amino_oxidase"/>
    <property type="match status" value="1"/>
</dbReference>
<dbReference type="Proteomes" id="UP000813824">
    <property type="component" value="Unassembled WGS sequence"/>
</dbReference>
<dbReference type="OrthoDB" id="5046242at2759"/>
<dbReference type="EMBL" id="JAEVFJ010000030">
    <property type="protein sequence ID" value="KAH8093152.1"/>
    <property type="molecule type" value="Genomic_DNA"/>
</dbReference>
<dbReference type="GO" id="GO:0016491">
    <property type="term" value="F:oxidoreductase activity"/>
    <property type="evidence" value="ECO:0007669"/>
    <property type="project" value="InterPro"/>
</dbReference>
<sequence>MLNMISRNIAGSSFLRLLVLFTTLSFVIALPAQIPLSASRPPKNATVLILGGGVAGIAAAQALYENGVSDVIVVEARHELGGRMMSRSFGSVDKQYTVEVGANWIQGTQAKGGSENPIWTLGRKHGIETRKSSFFNITTFDETGAVDFRDAIAGAATNYARLTDAAGVRVSHSLVDATARGGYALTGSQPSNRYEMASEYFQFDWEYAQTPEETSWIASSWVMSPPPPPSFCLDLLPGSGMSWFFPPILYLPNLTGMMLLPLQANNHTFRPDAGGFSDVNAMSVDQRGFKTLIQREAEVVFKADRPGFRALLNTTVVEIEYANDGVRVHLQDGGVLSANYAICTFSLGVLQHNDVTFKPRLPAWKREAIHSMSMGVFTKIFLQFPTKFWFDTEMGLYADRERGRYTVWQSLDHENYFPGSGLLFVTVTGDFSKRIESLPNDQVLAEVLTVLSNMYPNTTIPQPLDFYFHRWHADPLFRGSYSNWPASFLVEHLMNLRADVGRRLWFAGEATSRRHFGFLHGAWFEGRDVGKSVAKCVRNEECGGLEYVETVKNVRPYT</sequence>
<dbReference type="SUPFAM" id="SSF51905">
    <property type="entry name" value="FAD/NAD(P)-binding domain"/>
    <property type="match status" value="1"/>
</dbReference>
<dbReference type="InterPro" id="IPR002937">
    <property type="entry name" value="Amino_oxidase"/>
</dbReference>
<feature type="domain" description="Amine oxidase" evidence="2">
    <location>
        <begin position="54"/>
        <end position="528"/>
    </location>
</feature>
<dbReference type="GO" id="GO:0006598">
    <property type="term" value="P:polyamine catabolic process"/>
    <property type="evidence" value="ECO:0007669"/>
    <property type="project" value="TreeGrafter"/>
</dbReference>
<evidence type="ECO:0000313" key="3">
    <source>
        <dbReference type="EMBL" id="KAH8093152.1"/>
    </source>
</evidence>
<dbReference type="InterPro" id="IPR036188">
    <property type="entry name" value="FAD/NAD-bd_sf"/>
</dbReference>
<evidence type="ECO:0000313" key="4">
    <source>
        <dbReference type="Proteomes" id="UP000813824"/>
    </source>
</evidence>
<evidence type="ECO:0000256" key="1">
    <source>
        <dbReference type="SAM" id="SignalP"/>
    </source>
</evidence>
<reference evidence="3" key="1">
    <citation type="journal article" date="2021" name="New Phytol.">
        <title>Evolutionary innovations through gain and loss of genes in the ectomycorrhizal Boletales.</title>
        <authorList>
            <person name="Wu G."/>
            <person name="Miyauchi S."/>
            <person name="Morin E."/>
            <person name="Kuo A."/>
            <person name="Drula E."/>
            <person name="Varga T."/>
            <person name="Kohler A."/>
            <person name="Feng B."/>
            <person name="Cao Y."/>
            <person name="Lipzen A."/>
            <person name="Daum C."/>
            <person name="Hundley H."/>
            <person name="Pangilinan J."/>
            <person name="Johnson J."/>
            <person name="Barry K."/>
            <person name="LaButti K."/>
            <person name="Ng V."/>
            <person name="Ahrendt S."/>
            <person name="Min B."/>
            <person name="Choi I.G."/>
            <person name="Park H."/>
            <person name="Plett J.M."/>
            <person name="Magnuson J."/>
            <person name="Spatafora J.W."/>
            <person name="Nagy L.G."/>
            <person name="Henrissat B."/>
            <person name="Grigoriev I.V."/>
            <person name="Yang Z.L."/>
            <person name="Xu J."/>
            <person name="Martin F.M."/>
        </authorList>
    </citation>
    <scope>NUCLEOTIDE SEQUENCE</scope>
    <source>
        <strain evidence="3">KKN 215</strain>
    </source>
</reference>